<dbReference type="AlphaFoldDB" id="A0A9W7D479"/>
<dbReference type="Proteomes" id="UP001165121">
    <property type="component" value="Unassembled WGS sequence"/>
</dbReference>
<feature type="compositionally biased region" description="Basic residues" evidence="1">
    <location>
        <begin position="161"/>
        <end position="185"/>
    </location>
</feature>
<feature type="compositionally biased region" description="Polar residues" evidence="1">
    <location>
        <begin position="497"/>
        <end position="511"/>
    </location>
</feature>
<evidence type="ECO:0000313" key="2">
    <source>
        <dbReference type="EMBL" id="GMF50638.1"/>
    </source>
</evidence>
<name>A0A9W7D479_9STRA</name>
<feature type="region of interest" description="Disordered" evidence="1">
    <location>
        <begin position="1"/>
        <end position="256"/>
    </location>
</feature>
<protein>
    <submittedName>
        <fullName evidence="2">Unnamed protein product</fullName>
    </submittedName>
</protein>
<organism evidence="2 3">
    <name type="scientific">Phytophthora fragariaefolia</name>
    <dbReference type="NCBI Taxonomy" id="1490495"/>
    <lineage>
        <taxon>Eukaryota</taxon>
        <taxon>Sar</taxon>
        <taxon>Stramenopiles</taxon>
        <taxon>Oomycota</taxon>
        <taxon>Peronosporomycetes</taxon>
        <taxon>Peronosporales</taxon>
        <taxon>Peronosporaceae</taxon>
        <taxon>Phytophthora</taxon>
    </lineage>
</organism>
<feature type="compositionally biased region" description="Low complexity" evidence="1">
    <location>
        <begin position="238"/>
        <end position="255"/>
    </location>
</feature>
<reference evidence="2" key="1">
    <citation type="submission" date="2023-04" db="EMBL/GenBank/DDBJ databases">
        <title>Phytophthora fragariaefolia NBRC 109709.</title>
        <authorList>
            <person name="Ichikawa N."/>
            <person name="Sato H."/>
            <person name="Tonouchi N."/>
        </authorList>
    </citation>
    <scope>NUCLEOTIDE SEQUENCE</scope>
    <source>
        <strain evidence="2">NBRC 109709</strain>
    </source>
</reference>
<gene>
    <name evidence="2" type="ORF">Pfra01_002025100</name>
</gene>
<feature type="region of interest" description="Disordered" evidence="1">
    <location>
        <begin position="413"/>
        <end position="511"/>
    </location>
</feature>
<comment type="caution">
    <text evidence="2">The sequence shown here is derived from an EMBL/GenBank/DDBJ whole genome shotgun (WGS) entry which is preliminary data.</text>
</comment>
<sequence>MVPVSDSVMVSPSGLGGSAESSSDSTSRGAGSSAKPLELLSGSSDAESDSVAASSAENESSRGQTGDPGYQATTAPHPKARALSSATPALGGDDSSDDSDDVSLCDLVSRMQTGRVATHGKAQSYLALGRAPPSSPRSSDSAGVLSAQRSRSSPRNTKEKKERRKHKHHHKRKHKSKHRHKHKHRPSDLENSAGSAGDADPPRRSKRLASSDSAGCPRPSKKSRRDLPQSSSRLSNHSAGASPVVPSSLPSTTASVERRSDALRSLMATISDDLYSAVVKSIGGVPAPDVDAELYFEPSVPVYPLVNLSWIPGGSDWCQAVSEVDSAEPWRTWWLTDPARHPYNACFRARNVDFLPFAPPGVDPNIVQAAVEDDVDLTEPDPPIRSTSAPPCANRAGIHIFEGCGPGELGWSASDSAATARSARDARDGSGDSPSDSIFGPDSPDLAGSLSSALGSSVGASSQASSSAGQRSRTGDSAGHPVQGQDSAMDMLVNAASAISQAPSPNAPVTL</sequence>
<proteinExistence type="predicted"/>
<accession>A0A9W7D479</accession>
<feature type="compositionally biased region" description="Low complexity" evidence="1">
    <location>
        <begin position="130"/>
        <end position="142"/>
    </location>
</feature>
<evidence type="ECO:0000256" key="1">
    <source>
        <dbReference type="SAM" id="MobiDB-lite"/>
    </source>
</evidence>
<feature type="compositionally biased region" description="Polar residues" evidence="1">
    <location>
        <begin position="228"/>
        <end position="237"/>
    </location>
</feature>
<feature type="compositionally biased region" description="Low complexity" evidence="1">
    <location>
        <begin position="1"/>
        <end position="58"/>
    </location>
</feature>
<evidence type="ECO:0000313" key="3">
    <source>
        <dbReference type="Proteomes" id="UP001165121"/>
    </source>
</evidence>
<feature type="compositionally biased region" description="Low complexity" evidence="1">
    <location>
        <begin position="447"/>
        <end position="472"/>
    </location>
</feature>
<keyword evidence="3" id="KW-1185">Reference proteome</keyword>
<dbReference type="EMBL" id="BSXT01002742">
    <property type="protein sequence ID" value="GMF50638.1"/>
    <property type="molecule type" value="Genomic_DNA"/>
</dbReference>
<feature type="compositionally biased region" description="Acidic residues" evidence="1">
    <location>
        <begin position="94"/>
        <end position="103"/>
    </location>
</feature>
<dbReference type="OrthoDB" id="127061at2759"/>